<name>A0A2V1D129_9PLEO</name>
<gene>
    <name evidence="1" type="ORF">DM02DRAFT_545301</name>
</gene>
<dbReference type="Proteomes" id="UP000244855">
    <property type="component" value="Unassembled WGS sequence"/>
</dbReference>
<dbReference type="EMBL" id="KZ805798">
    <property type="protein sequence ID" value="PVH91695.1"/>
    <property type="molecule type" value="Genomic_DNA"/>
</dbReference>
<dbReference type="STRING" id="97972.A0A2V1D129"/>
<organism evidence="1 2">
    <name type="scientific">Periconia macrospinosa</name>
    <dbReference type="NCBI Taxonomy" id="97972"/>
    <lineage>
        <taxon>Eukaryota</taxon>
        <taxon>Fungi</taxon>
        <taxon>Dikarya</taxon>
        <taxon>Ascomycota</taxon>
        <taxon>Pezizomycotina</taxon>
        <taxon>Dothideomycetes</taxon>
        <taxon>Pleosporomycetidae</taxon>
        <taxon>Pleosporales</taxon>
        <taxon>Massarineae</taxon>
        <taxon>Periconiaceae</taxon>
        <taxon>Periconia</taxon>
    </lineage>
</organism>
<proteinExistence type="predicted"/>
<keyword evidence="2" id="KW-1185">Reference proteome</keyword>
<sequence length="154" mass="18046">MYLSIAQFRQVSYDTLLATLTLCKQLMYSWSPLFNLGSIRDNLAYTAIGYSFITNLANGLAKLYLELFYRASLDTVNGLIIDITKLLALKHCNRPLTSYSIYVYLRKVALIFRHAKSRRTTNYKFIIIRFLLEEAGRLLYYYLVFIRPFACMLY</sequence>
<accession>A0A2V1D129</accession>
<evidence type="ECO:0000313" key="1">
    <source>
        <dbReference type="EMBL" id="PVH91695.1"/>
    </source>
</evidence>
<evidence type="ECO:0000313" key="2">
    <source>
        <dbReference type="Proteomes" id="UP000244855"/>
    </source>
</evidence>
<dbReference type="AlphaFoldDB" id="A0A2V1D129"/>
<protein>
    <submittedName>
        <fullName evidence="1">Uncharacterized protein</fullName>
    </submittedName>
</protein>
<reference evidence="1 2" key="1">
    <citation type="journal article" date="2018" name="Sci. Rep.">
        <title>Comparative genomics provides insights into the lifestyle and reveals functional heterogeneity of dark septate endophytic fungi.</title>
        <authorList>
            <person name="Knapp D.G."/>
            <person name="Nemeth J.B."/>
            <person name="Barry K."/>
            <person name="Hainaut M."/>
            <person name="Henrissat B."/>
            <person name="Johnson J."/>
            <person name="Kuo A."/>
            <person name="Lim J.H.P."/>
            <person name="Lipzen A."/>
            <person name="Nolan M."/>
            <person name="Ohm R.A."/>
            <person name="Tamas L."/>
            <person name="Grigoriev I.V."/>
            <person name="Spatafora J.W."/>
            <person name="Nagy L.G."/>
            <person name="Kovacs G.M."/>
        </authorList>
    </citation>
    <scope>NUCLEOTIDE SEQUENCE [LARGE SCALE GENOMIC DNA]</scope>
    <source>
        <strain evidence="1 2">DSE2036</strain>
    </source>
</reference>